<dbReference type="RefSeq" id="WP_101027818.1">
    <property type="nucleotide sequence ID" value="NZ_PJEG01000013.1"/>
</dbReference>
<feature type="transmembrane region" description="Helical" evidence="1">
    <location>
        <begin position="92"/>
        <end position="114"/>
    </location>
</feature>
<organism evidence="2 3">
    <name type="scientific">Bifidobacterium longum</name>
    <dbReference type="NCBI Taxonomy" id="216816"/>
    <lineage>
        <taxon>Bacteria</taxon>
        <taxon>Bacillati</taxon>
        <taxon>Actinomycetota</taxon>
        <taxon>Actinomycetes</taxon>
        <taxon>Bifidobacteriales</taxon>
        <taxon>Bifidobacteriaceae</taxon>
        <taxon>Bifidobacterium</taxon>
    </lineage>
</organism>
<dbReference type="AlphaFoldDB" id="A0A2N0TIK6"/>
<protein>
    <submittedName>
        <fullName evidence="2">Uncharacterized protein</fullName>
    </submittedName>
</protein>
<proteinExistence type="predicted"/>
<name>A0A2N0TIK6_BIFLN</name>
<evidence type="ECO:0000313" key="2">
    <source>
        <dbReference type="EMBL" id="PKD14584.1"/>
    </source>
</evidence>
<keyword evidence="1" id="KW-0812">Transmembrane</keyword>
<keyword evidence="1" id="KW-0472">Membrane</keyword>
<sequence length="117" mass="12722">MKKKTGIYLVIGIVGIALALSARLLLQDSLSDSQSGAMIGIGAGLFGYGIAKWCVALWGAKNPDLMKINEIEEKDERNQLIRNKAQAISGEVLNWLLMAGAWVCVFSTHPYGLFLLL</sequence>
<evidence type="ECO:0000256" key="1">
    <source>
        <dbReference type="SAM" id="Phobius"/>
    </source>
</evidence>
<gene>
    <name evidence="2" type="ORF">APC1461_1242</name>
</gene>
<keyword evidence="1" id="KW-1133">Transmembrane helix</keyword>
<dbReference type="EMBL" id="PJEG01000013">
    <property type="protein sequence ID" value="PKD14584.1"/>
    <property type="molecule type" value="Genomic_DNA"/>
</dbReference>
<comment type="caution">
    <text evidence="2">The sequence shown here is derived from an EMBL/GenBank/DDBJ whole genome shotgun (WGS) entry which is preliminary data.</text>
</comment>
<dbReference type="Proteomes" id="UP000232928">
    <property type="component" value="Unassembled WGS sequence"/>
</dbReference>
<feature type="transmembrane region" description="Helical" evidence="1">
    <location>
        <begin position="38"/>
        <end position="60"/>
    </location>
</feature>
<reference evidence="2 3" key="1">
    <citation type="submission" date="2017-12" db="EMBL/GenBank/DDBJ databases">
        <title>Bifidobacterium longum APC/DPC strains.</title>
        <authorList>
            <person name="Arboleya S."/>
        </authorList>
    </citation>
    <scope>NUCLEOTIDE SEQUENCE [LARGE SCALE GENOMIC DNA]</scope>
    <source>
        <strain evidence="2 3">APC1461</strain>
    </source>
</reference>
<feature type="transmembrane region" description="Helical" evidence="1">
    <location>
        <begin position="7"/>
        <end position="26"/>
    </location>
</feature>
<evidence type="ECO:0000313" key="3">
    <source>
        <dbReference type="Proteomes" id="UP000232928"/>
    </source>
</evidence>
<accession>A0A2N0TIK6</accession>